<feature type="modified residue" description="4-aspartylphosphate" evidence="2">
    <location>
        <position position="75"/>
    </location>
</feature>
<dbReference type="AlphaFoldDB" id="A0A158DYI6"/>
<dbReference type="Gene3D" id="3.40.50.2300">
    <property type="match status" value="1"/>
</dbReference>
<sequence length="143" mass="15653">MSVTLHSPRCALWSNRRVGVDRDLWRILVVDDNASSAEALAAALKADGFDARFALSGVDALHLIDPWVPHVVILDITMPEHDGYATARVLRRIARTRDAVIIAFTALGEESVRPEGLHAGFDGYCQKGNPPGALVHLIERLVH</sequence>
<evidence type="ECO:0000259" key="3">
    <source>
        <dbReference type="PROSITE" id="PS50110"/>
    </source>
</evidence>
<dbReference type="PROSITE" id="PS50110">
    <property type="entry name" value="RESPONSE_REGULATORY"/>
    <property type="match status" value="1"/>
</dbReference>
<evidence type="ECO:0000256" key="2">
    <source>
        <dbReference type="PROSITE-ProRule" id="PRU00169"/>
    </source>
</evidence>
<dbReference type="OrthoDB" id="9131147at2"/>
<accession>A0A158DYI6</accession>
<comment type="caution">
    <text evidence="4">The sequence shown here is derived from an EMBL/GenBank/DDBJ whole genome shotgun (WGS) entry which is preliminary data.</text>
</comment>
<dbReference type="PANTHER" id="PTHR44591:SF3">
    <property type="entry name" value="RESPONSE REGULATORY DOMAIN-CONTAINING PROTEIN"/>
    <property type="match status" value="1"/>
</dbReference>
<dbReference type="SUPFAM" id="SSF52172">
    <property type="entry name" value="CheY-like"/>
    <property type="match status" value="1"/>
</dbReference>
<name>A0A158DYI6_9BURK</name>
<organism evidence="4 5">
    <name type="scientific">Caballeronia ptereochthonis</name>
    <dbReference type="NCBI Taxonomy" id="1777144"/>
    <lineage>
        <taxon>Bacteria</taxon>
        <taxon>Pseudomonadati</taxon>
        <taxon>Pseudomonadota</taxon>
        <taxon>Betaproteobacteria</taxon>
        <taxon>Burkholderiales</taxon>
        <taxon>Burkholderiaceae</taxon>
        <taxon>Caballeronia</taxon>
    </lineage>
</organism>
<evidence type="ECO:0000313" key="4">
    <source>
        <dbReference type="EMBL" id="SAK99470.1"/>
    </source>
</evidence>
<dbReference type="GO" id="GO:0000160">
    <property type="term" value="P:phosphorelay signal transduction system"/>
    <property type="evidence" value="ECO:0007669"/>
    <property type="project" value="InterPro"/>
</dbReference>
<dbReference type="EMBL" id="FCOB02000040">
    <property type="protein sequence ID" value="SAK99470.1"/>
    <property type="molecule type" value="Genomic_DNA"/>
</dbReference>
<evidence type="ECO:0000313" key="5">
    <source>
        <dbReference type="Proteomes" id="UP000054978"/>
    </source>
</evidence>
<dbReference type="InterPro" id="IPR050595">
    <property type="entry name" value="Bact_response_regulator"/>
</dbReference>
<dbReference type="SMART" id="SM00448">
    <property type="entry name" value="REC"/>
    <property type="match status" value="1"/>
</dbReference>
<dbReference type="Pfam" id="PF00072">
    <property type="entry name" value="Response_reg"/>
    <property type="match status" value="1"/>
</dbReference>
<keyword evidence="5" id="KW-1185">Reference proteome</keyword>
<proteinExistence type="predicted"/>
<dbReference type="STRING" id="1777144.AWB83_06087"/>
<gene>
    <name evidence="4" type="ORF">AWB83_06087</name>
</gene>
<protein>
    <submittedName>
        <fullName evidence="4">Response regulator receiver protein</fullName>
    </submittedName>
</protein>
<reference evidence="4" key="1">
    <citation type="submission" date="2016-01" db="EMBL/GenBank/DDBJ databases">
        <authorList>
            <person name="Peeters C."/>
        </authorList>
    </citation>
    <scope>NUCLEOTIDE SEQUENCE [LARGE SCALE GENOMIC DNA]</scope>
    <source>
        <strain evidence="4">LMG 29326</strain>
    </source>
</reference>
<keyword evidence="1 2" id="KW-0597">Phosphoprotein</keyword>
<evidence type="ECO:0000256" key="1">
    <source>
        <dbReference type="ARBA" id="ARBA00022553"/>
    </source>
</evidence>
<feature type="domain" description="Response regulatory" evidence="3">
    <location>
        <begin position="26"/>
        <end position="142"/>
    </location>
</feature>
<dbReference type="InterPro" id="IPR011006">
    <property type="entry name" value="CheY-like_superfamily"/>
</dbReference>
<dbReference type="Proteomes" id="UP000054978">
    <property type="component" value="Unassembled WGS sequence"/>
</dbReference>
<dbReference type="PANTHER" id="PTHR44591">
    <property type="entry name" value="STRESS RESPONSE REGULATOR PROTEIN 1"/>
    <property type="match status" value="1"/>
</dbReference>
<dbReference type="InterPro" id="IPR001789">
    <property type="entry name" value="Sig_transdc_resp-reg_receiver"/>
</dbReference>
<dbReference type="RefSeq" id="WP_087049399.1">
    <property type="nucleotide sequence ID" value="NZ_FCOB02000040.1"/>
</dbReference>